<reference evidence="3 4" key="1">
    <citation type="journal article" date="2009" name="Science">
        <title>Green evolution and dynamic adaptations revealed by genomes of the marine picoeukaryotes Micromonas.</title>
        <authorList>
            <person name="Worden A.Z."/>
            <person name="Lee J.H."/>
            <person name="Mock T."/>
            <person name="Rouze P."/>
            <person name="Simmons M.P."/>
            <person name="Aerts A.L."/>
            <person name="Allen A.E."/>
            <person name="Cuvelier M.L."/>
            <person name="Derelle E."/>
            <person name="Everett M.V."/>
            <person name="Foulon E."/>
            <person name="Grimwood J."/>
            <person name="Gundlach H."/>
            <person name="Henrissat B."/>
            <person name="Napoli C."/>
            <person name="McDonald S.M."/>
            <person name="Parker M.S."/>
            <person name="Rombauts S."/>
            <person name="Salamov A."/>
            <person name="Von Dassow P."/>
            <person name="Badger J.H."/>
            <person name="Coutinho P.M."/>
            <person name="Demir E."/>
            <person name="Dubchak I."/>
            <person name="Gentemann C."/>
            <person name="Eikrem W."/>
            <person name="Gready J.E."/>
            <person name="John U."/>
            <person name="Lanier W."/>
            <person name="Lindquist E.A."/>
            <person name="Lucas S."/>
            <person name="Mayer K.F."/>
            <person name="Moreau H."/>
            <person name="Not F."/>
            <person name="Otillar R."/>
            <person name="Panaud O."/>
            <person name="Pangilinan J."/>
            <person name="Paulsen I."/>
            <person name="Piegu B."/>
            <person name="Poliakov A."/>
            <person name="Robbens S."/>
            <person name="Schmutz J."/>
            <person name="Toulza E."/>
            <person name="Wyss T."/>
            <person name="Zelensky A."/>
            <person name="Zhou K."/>
            <person name="Armbrust E.V."/>
            <person name="Bhattacharya D."/>
            <person name="Goodenough U.W."/>
            <person name="Van de Peer Y."/>
            <person name="Grigoriev I.V."/>
        </authorList>
    </citation>
    <scope>NUCLEOTIDE SEQUENCE [LARGE SCALE GENOMIC DNA]</scope>
    <source>
        <strain evidence="4">RCC299 / NOUM17</strain>
    </source>
</reference>
<name>C1EGD4_MICCC</name>
<dbReference type="eggNOG" id="ENOG502S2NC">
    <property type="taxonomic scope" value="Eukaryota"/>
</dbReference>
<dbReference type="KEGG" id="mis:MICPUN_63604"/>
<keyword evidence="1" id="KW-0175">Coiled coil</keyword>
<dbReference type="AlphaFoldDB" id="C1EGD4"/>
<dbReference type="RefSeq" id="XP_002505745.1">
    <property type="nucleotide sequence ID" value="XM_002505699.1"/>
</dbReference>
<proteinExistence type="predicted"/>
<feature type="region of interest" description="Disordered" evidence="2">
    <location>
        <begin position="102"/>
        <end position="122"/>
    </location>
</feature>
<organism evidence="3 4">
    <name type="scientific">Micromonas commoda (strain RCC299 / NOUM17 / CCMP2709)</name>
    <name type="common">Picoplanktonic green alga</name>
    <dbReference type="NCBI Taxonomy" id="296587"/>
    <lineage>
        <taxon>Eukaryota</taxon>
        <taxon>Viridiplantae</taxon>
        <taxon>Chlorophyta</taxon>
        <taxon>Mamiellophyceae</taxon>
        <taxon>Mamiellales</taxon>
        <taxon>Mamiellaceae</taxon>
        <taxon>Micromonas</taxon>
    </lineage>
</organism>
<protein>
    <submittedName>
        <fullName evidence="3">Uncharacterized protein</fullName>
    </submittedName>
</protein>
<evidence type="ECO:0000313" key="4">
    <source>
        <dbReference type="Proteomes" id="UP000002009"/>
    </source>
</evidence>
<evidence type="ECO:0000256" key="2">
    <source>
        <dbReference type="SAM" id="MobiDB-lite"/>
    </source>
</evidence>
<dbReference type="Proteomes" id="UP000002009">
    <property type="component" value="Chromosome 13"/>
</dbReference>
<dbReference type="InParanoid" id="C1EGD4"/>
<keyword evidence="4" id="KW-1185">Reference proteome</keyword>
<dbReference type="GeneID" id="8248674"/>
<accession>C1EGD4</accession>
<dbReference type="OrthoDB" id="497914at2759"/>
<feature type="coiled-coil region" evidence="1">
    <location>
        <begin position="204"/>
        <end position="238"/>
    </location>
</feature>
<sequence>MPAVVLAFPLGAVSARRAVVPNGTREMARNATALPTRSSRFPLACRAERVSGYSTVGVAKGRKRRVIKPLTGNPAPPALDAELLGDNATDCPSDGCSIETSMPDADHDAPTRGAMSSGSSTEEAHECQQAQIESLRALREVTAPAVRRKRRVLKPLSKNPDPSATWGTVDVEEGNCPSDGCSIEYAAPADDSAPIRRRGYQATKHSNEEAREKWRAQLQNLKEQRAADEKKIRAALEAAASLDDDETAAMTEEQKAKAKAQKEAFYFSVAGLTALTGLGFLHPETAAAAINSPAAIDPFFQFNPVCPASDGVFRVGQRAALALAGDQNIENYRPLINDVLIRVRTELCVLESFSRETALPFIKEKGLGWVLPIHETSETYLAGVVFMVGANFILLGSTKVVAILAIYHDLSLGLVARGAGRLLGMATPEAEEEKREREFNELMEKQMAEVKGLMMNPLLSRGDREKQTAEVNARYAAMMEDTKAAADVRAKGDETSALSKARKGAGAVAVPLRLYGKASGLFRQGCEVFDTFCSRYFVAFTVTYIIVKTAHYVFFPTILDGVGKQIGA</sequence>
<dbReference type="OMA" id="MVGANFI"/>
<dbReference type="EMBL" id="CP001331">
    <property type="protein sequence ID" value="ACO67003.1"/>
    <property type="molecule type" value="Genomic_DNA"/>
</dbReference>
<evidence type="ECO:0000313" key="3">
    <source>
        <dbReference type="EMBL" id="ACO67003.1"/>
    </source>
</evidence>
<evidence type="ECO:0000256" key="1">
    <source>
        <dbReference type="SAM" id="Coils"/>
    </source>
</evidence>
<gene>
    <name evidence="3" type="ORF">MICPUN_63604</name>
</gene>